<dbReference type="PROSITE" id="PS00455">
    <property type="entry name" value="AMP_BINDING"/>
    <property type="match status" value="1"/>
</dbReference>
<reference evidence="11" key="1">
    <citation type="submission" date="2025-08" db="UniProtKB">
        <authorList>
            <consortium name="RefSeq"/>
        </authorList>
    </citation>
    <scope>IDENTIFICATION</scope>
    <source>
        <tissue evidence="11">Testes</tissue>
    </source>
</reference>
<evidence type="ECO:0000256" key="4">
    <source>
        <dbReference type="ARBA" id="ARBA00039009"/>
    </source>
</evidence>
<dbReference type="Proteomes" id="UP000694865">
    <property type="component" value="Unplaced"/>
</dbReference>
<evidence type="ECO:0000256" key="2">
    <source>
        <dbReference type="ARBA" id="ARBA00022598"/>
    </source>
</evidence>
<dbReference type="Pfam" id="PF13193">
    <property type="entry name" value="AMP-binding_C"/>
    <property type="match status" value="1"/>
</dbReference>
<accession>A0ABM0GL11</accession>
<dbReference type="Gene3D" id="3.40.50.12780">
    <property type="entry name" value="N-terminal domain of ligase-like"/>
    <property type="match status" value="1"/>
</dbReference>
<dbReference type="Gene3D" id="3.30.300.30">
    <property type="match status" value="1"/>
</dbReference>
<dbReference type="InterPro" id="IPR042099">
    <property type="entry name" value="ANL_N_sf"/>
</dbReference>
<dbReference type="PANTHER" id="PTHR43201:SF5">
    <property type="entry name" value="MEDIUM-CHAIN ACYL-COA LIGASE ACSF2, MITOCHONDRIAL"/>
    <property type="match status" value="1"/>
</dbReference>
<dbReference type="EC" id="6.2.1.2" evidence="4"/>
<dbReference type="InterPro" id="IPR020845">
    <property type="entry name" value="AMP-binding_CS"/>
</dbReference>
<name>A0ABM0GL11_SACKO</name>
<evidence type="ECO:0000256" key="3">
    <source>
        <dbReference type="ARBA" id="ARBA00037247"/>
    </source>
</evidence>
<dbReference type="InterPro" id="IPR045851">
    <property type="entry name" value="AMP-bd_C_sf"/>
</dbReference>
<protein>
    <recommendedName>
        <fullName evidence="5">Medium-chain acyl-CoA ligase ACSF2, mitochondrial</fullName>
        <ecNumber evidence="4">6.2.1.2</ecNumber>
    </recommendedName>
</protein>
<evidence type="ECO:0000259" key="8">
    <source>
        <dbReference type="Pfam" id="PF00501"/>
    </source>
</evidence>
<evidence type="ECO:0000256" key="1">
    <source>
        <dbReference type="ARBA" id="ARBA00006432"/>
    </source>
</evidence>
<feature type="domain" description="AMP-binding enzyme C-terminal" evidence="9">
    <location>
        <begin position="471"/>
        <end position="546"/>
    </location>
</feature>
<evidence type="ECO:0000256" key="6">
    <source>
        <dbReference type="ARBA" id="ARBA00047319"/>
    </source>
</evidence>
<evidence type="ECO:0000313" key="10">
    <source>
        <dbReference type="Proteomes" id="UP000694865"/>
    </source>
</evidence>
<organism evidence="10 11">
    <name type="scientific">Saccoglossus kowalevskii</name>
    <name type="common">Acorn worm</name>
    <dbReference type="NCBI Taxonomy" id="10224"/>
    <lineage>
        <taxon>Eukaryota</taxon>
        <taxon>Metazoa</taxon>
        <taxon>Hemichordata</taxon>
        <taxon>Enteropneusta</taxon>
        <taxon>Harrimaniidae</taxon>
        <taxon>Saccoglossus</taxon>
    </lineage>
</organism>
<comment type="catalytic activity">
    <reaction evidence="6">
        <text>octanoate + ATP + CoA = octanoyl-CoA + AMP + diphosphate</text>
        <dbReference type="Rhea" id="RHEA:33631"/>
        <dbReference type="ChEBI" id="CHEBI:25646"/>
        <dbReference type="ChEBI" id="CHEBI:30616"/>
        <dbReference type="ChEBI" id="CHEBI:33019"/>
        <dbReference type="ChEBI" id="CHEBI:57287"/>
        <dbReference type="ChEBI" id="CHEBI:57386"/>
        <dbReference type="ChEBI" id="CHEBI:456215"/>
    </reaction>
</comment>
<proteinExistence type="inferred from homology"/>
<gene>
    <name evidence="11" type="primary">LOC100377461</name>
</gene>
<evidence type="ECO:0000259" key="9">
    <source>
        <dbReference type="Pfam" id="PF13193"/>
    </source>
</evidence>
<dbReference type="GeneID" id="100377461"/>
<evidence type="ECO:0000256" key="5">
    <source>
        <dbReference type="ARBA" id="ARBA00039638"/>
    </source>
</evidence>
<keyword evidence="2" id="KW-0436">Ligase</keyword>
<comment type="similarity">
    <text evidence="1">Belongs to the ATP-dependent AMP-binding enzyme family.</text>
</comment>
<comment type="catalytic activity">
    <reaction evidence="7">
        <text>a medium-chain fatty acid + ATP + CoA = a medium-chain fatty acyl-CoA + AMP + diphosphate</text>
        <dbReference type="Rhea" id="RHEA:48340"/>
        <dbReference type="ChEBI" id="CHEBI:30616"/>
        <dbReference type="ChEBI" id="CHEBI:33019"/>
        <dbReference type="ChEBI" id="CHEBI:57287"/>
        <dbReference type="ChEBI" id="CHEBI:59558"/>
        <dbReference type="ChEBI" id="CHEBI:90546"/>
        <dbReference type="ChEBI" id="CHEBI:456215"/>
        <dbReference type="EC" id="6.2.1.2"/>
    </reaction>
</comment>
<evidence type="ECO:0000256" key="7">
    <source>
        <dbReference type="ARBA" id="ARBA00048277"/>
    </source>
</evidence>
<dbReference type="Pfam" id="PF00501">
    <property type="entry name" value="AMP-binding"/>
    <property type="match status" value="1"/>
</dbReference>
<dbReference type="SUPFAM" id="SSF56801">
    <property type="entry name" value="Acetyl-CoA synthetase-like"/>
    <property type="match status" value="1"/>
</dbReference>
<evidence type="ECO:0000313" key="11">
    <source>
        <dbReference type="RefSeq" id="XP_002732248.1"/>
    </source>
</evidence>
<dbReference type="InterPro" id="IPR000873">
    <property type="entry name" value="AMP-dep_synth/lig_dom"/>
</dbReference>
<keyword evidence="10" id="KW-1185">Reference proteome</keyword>
<comment type="function">
    <text evidence="3">Acyl-CoA synthases catalyze the initial reaction in fatty acid metabolism, by forming a thioester with CoA. Has some preference toward medium-chain substrates. Plays a role in adipocyte differentiation.</text>
</comment>
<dbReference type="RefSeq" id="XP_002732248.1">
    <property type="nucleotide sequence ID" value="XM_002732202.1"/>
</dbReference>
<feature type="domain" description="AMP-dependent synthetase/ligase" evidence="8">
    <location>
        <begin position="29"/>
        <end position="420"/>
    </location>
</feature>
<dbReference type="PANTHER" id="PTHR43201">
    <property type="entry name" value="ACYL-COA SYNTHETASE"/>
    <property type="match status" value="1"/>
</dbReference>
<dbReference type="InterPro" id="IPR025110">
    <property type="entry name" value="AMP-bd_C"/>
</dbReference>
<sequence length="564" mass="63369">MAQTRLTQSYVHQSCIRPFKNITVGRLLDSAANNFPNREALVFMEDGTRKTFANLHHDVNRISAGLLQLNLKPGDPVAILADENYRFISAEMAAATAGFTSVRILRLVSLDGLKDTLNRVGCKALIVGITYMNQIEVLKNIMSSLETSTSHNLSISELPNLKHIISLLADECPGVINIKELEVLGDNEAARLLLKKVKSETDMDDFHTIVFTSGSTGSPKAVSLTHARHNDYVLFMKNAFDITIDTVKTQRLIFAHQDILVSGSFTFSEGAMLTLGATIVISYPPNNTSSLLKAIHQEQCNIGLLFPEVIYDIANHMNIDEYNISCFRYPILIGSLFSEQLTKKVSLVTSWELYQLYSSVECGSITYQSHRVPMKERMSTAGYTAMYGELKIVNESNRINAINKPGEICFRGPFLFIKYWGDPEKTREAKSECGWFHTGDVGIMDDKGCLKILGRKDDMIIKGGDNIYPTEIECLFVGHPKIRRLQVVPVPDERFFSEICLCVILVDDVSSTKDELIEHLKGKIHSFKYPRYVLFMKEFPMTKTSKIKRKELAIQAAEILNLNN</sequence>